<dbReference type="AlphaFoldDB" id="A0A495MBE9"/>
<feature type="transmembrane region" description="Helical" evidence="1">
    <location>
        <begin position="103"/>
        <end position="123"/>
    </location>
</feature>
<dbReference type="Proteomes" id="UP000277579">
    <property type="component" value="Unassembled WGS sequence"/>
</dbReference>
<proteinExistence type="predicted"/>
<feature type="transmembrane region" description="Helical" evidence="1">
    <location>
        <begin position="373"/>
        <end position="395"/>
    </location>
</feature>
<dbReference type="EMBL" id="RBLC01000002">
    <property type="protein sequence ID" value="RKS23316.1"/>
    <property type="molecule type" value="Genomic_DNA"/>
</dbReference>
<reference evidence="2 3" key="1">
    <citation type="submission" date="2018-10" db="EMBL/GenBank/DDBJ databases">
        <title>Genomic Encyclopedia of Archaeal and Bacterial Type Strains, Phase II (KMG-II): from individual species to whole genera.</title>
        <authorList>
            <person name="Goeker M."/>
        </authorList>
    </citation>
    <scope>NUCLEOTIDE SEQUENCE [LARGE SCALE GENOMIC DNA]</scope>
    <source>
        <strain evidence="2 3">DSM 29537</strain>
    </source>
</reference>
<feature type="transmembrane region" description="Helical" evidence="1">
    <location>
        <begin position="488"/>
        <end position="507"/>
    </location>
</feature>
<feature type="transmembrane region" description="Helical" evidence="1">
    <location>
        <begin position="61"/>
        <end position="82"/>
    </location>
</feature>
<evidence type="ECO:0000313" key="3">
    <source>
        <dbReference type="Proteomes" id="UP000277579"/>
    </source>
</evidence>
<accession>A0A495MBE9</accession>
<feature type="transmembrane region" description="Helical" evidence="1">
    <location>
        <begin position="348"/>
        <end position="366"/>
    </location>
</feature>
<protein>
    <submittedName>
        <fullName evidence="2">Uncharacterized protein</fullName>
    </submittedName>
</protein>
<keyword evidence="1" id="KW-1133">Transmembrane helix</keyword>
<name>A0A495MBE9_9FLAO</name>
<dbReference type="OrthoDB" id="996104at2"/>
<evidence type="ECO:0000313" key="2">
    <source>
        <dbReference type="EMBL" id="RKS23316.1"/>
    </source>
</evidence>
<feature type="transmembrane region" description="Helical" evidence="1">
    <location>
        <begin position="21"/>
        <end position="41"/>
    </location>
</feature>
<keyword evidence="1" id="KW-0812">Transmembrane</keyword>
<dbReference type="RefSeq" id="WP_121376525.1">
    <property type="nucleotide sequence ID" value="NZ_RBLC01000002.1"/>
</dbReference>
<evidence type="ECO:0000256" key="1">
    <source>
        <dbReference type="SAM" id="Phobius"/>
    </source>
</evidence>
<keyword evidence="1" id="KW-0472">Membrane</keyword>
<keyword evidence="3" id="KW-1185">Reference proteome</keyword>
<organism evidence="2 3">
    <name type="scientific">Flavobacterium endophyticum</name>
    <dbReference type="NCBI Taxonomy" id="1540163"/>
    <lineage>
        <taxon>Bacteria</taxon>
        <taxon>Pseudomonadati</taxon>
        <taxon>Bacteroidota</taxon>
        <taxon>Flavobacteriia</taxon>
        <taxon>Flavobacteriales</taxon>
        <taxon>Flavobacteriaceae</taxon>
        <taxon>Flavobacterium</taxon>
    </lineage>
</organism>
<gene>
    <name evidence="2" type="ORF">CLV94_2223</name>
</gene>
<feature type="transmembrane region" description="Helical" evidence="1">
    <location>
        <begin position="432"/>
        <end position="455"/>
    </location>
</feature>
<feature type="transmembrane region" description="Helical" evidence="1">
    <location>
        <begin position="401"/>
        <end position="420"/>
    </location>
</feature>
<comment type="caution">
    <text evidence="2">The sequence shown here is derived from an EMBL/GenBank/DDBJ whole genome shotgun (WGS) entry which is preliminary data.</text>
</comment>
<sequence>MFKNIQQKLLLNHPLLWNSKVIVFATLALFFHIIFFLLGFSKGEIDFTDSNNYYSYGTDSFTTISVSVLITILMFIIWLVYYSRNNAFKSFYPKNKLSLFKEWLLILLFCTLNATYAVSFFYAKDLRARNYYSEEEISKRLETITLSSLFVEGAFKESNFTIEEINGKSVRVERDSFKYANRNYSLKSLLNKQIRSFNYFTGLKDSLIELKAKRWLVENKKDSVQWLFGEFFKLSKEHNLTSNITPEKWTELIYDYPEFTKYITVGRTHTENDPIYNYYDGVDNNYDYAVETVDSPENAAIDTLSKTIKIVNGQEFVYSKYYVPYNALAKSYGKISNAYENPDVDFDFILSFIYLSIGLSLAVFSFKVTSGKNWLIAFVSLGVVGIITGIFSVIIGGSVTFPIICMLVFLSLLLHFVIILKIKESKGISGITLSQILWIMPGFIPLLYFLVFEIIKETSGYNDYVYIYNSKAKQFPQVEWMEQHFHDAITLNILFVFIFLLIISIQIKKWKGIAEA</sequence>